<dbReference type="EMBL" id="JMCC02000107">
    <property type="protein sequence ID" value="KIG13091.1"/>
    <property type="molecule type" value="Genomic_DNA"/>
</dbReference>
<reference evidence="3 4" key="1">
    <citation type="submission" date="2014-12" db="EMBL/GenBank/DDBJ databases">
        <title>Genome assembly of Enhygromyxa salina DSM 15201.</title>
        <authorList>
            <person name="Sharma G."/>
            <person name="Subramanian S."/>
        </authorList>
    </citation>
    <scope>NUCLEOTIDE SEQUENCE [LARGE SCALE GENOMIC DNA]</scope>
    <source>
        <strain evidence="3 4">DSM 15201</strain>
    </source>
</reference>
<sequence>MVWLACLLCMAIPLRANVLGAEDAPLVTSEQDAGEEPKDTAERVASEDDDDLPLERKIVAAVAKTPAHKFSMSDPPLGLGHDRPPFRPPRAAHT</sequence>
<protein>
    <submittedName>
        <fullName evidence="3">Uncharacterized protein</fullName>
    </submittedName>
</protein>
<evidence type="ECO:0000256" key="2">
    <source>
        <dbReference type="SAM" id="SignalP"/>
    </source>
</evidence>
<proteinExistence type="predicted"/>
<keyword evidence="2" id="KW-0732">Signal</keyword>
<accession>A0A0C2CPF2</accession>
<evidence type="ECO:0000313" key="4">
    <source>
        <dbReference type="Proteomes" id="UP000031599"/>
    </source>
</evidence>
<feature type="signal peptide" evidence="2">
    <location>
        <begin position="1"/>
        <end position="20"/>
    </location>
</feature>
<feature type="region of interest" description="Disordered" evidence="1">
    <location>
        <begin position="27"/>
        <end position="52"/>
    </location>
</feature>
<evidence type="ECO:0000313" key="3">
    <source>
        <dbReference type="EMBL" id="KIG13091.1"/>
    </source>
</evidence>
<name>A0A0C2CPF2_9BACT</name>
<feature type="region of interest" description="Disordered" evidence="1">
    <location>
        <begin position="65"/>
        <end position="94"/>
    </location>
</feature>
<evidence type="ECO:0000256" key="1">
    <source>
        <dbReference type="SAM" id="MobiDB-lite"/>
    </source>
</evidence>
<dbReference type="RefSeq" id="WP_146661612.1">
    <property type="nucleotide sequence ID" value="NZ_JMCC02000107.1"/>
</dbReference>
<feature type="compositionally biased region" description="Basic and acidic residues" evidence="1">
    <location>
        <begin position="35"/>
        <end position="46"/>
    </location>
</feature>
<gene>
    <name evidence="3" type="ORF">DB30_00556</name>
</gene>
<dbReference type="Proteomes" id="UP000031599">
    <property type="component" value="Unassembled WGS sequence"/>
</dbReference>
<feature type="chain" id="PRO_5002147245" evidence="2">
    <location>
        <begin position="21"/>
        <end position="94"/>
    </location>
</feature>
<organism evidence="3 4">
    <name type="scientific">Enhygromyxa salina</name>
    <dbReference type="NCBI Taxonomy" id="215803"/>
    <lineage>
        <taxon>Bacteria</taxon>
        <taxon>Pseudomonadati</taxon>
        <taxon>Myxococcota</taxon>
        <taxon>Polyangia</taxon>
        <taxon>Nannocystales</taxon>
        <taxon>Nannocystaceae</taxon>
        <taxon>Enhygromyxa</taxon>
    </lineage>
</organism>
<dbReference type="AlphaFoldDB" id="A0A0C2CPF2"/>
<comment type="caution">
    <text evidence="3">The sequence shown here is derived from an EMBL/GenBank/DDBJ whole genome shotgun (WGS) entry which is preliminary data.</text>
</comment>